<protein>
    <submittedName>
        <fullName evidence="2">Uncharacterized protein</fullName>
    </submittedName>
</protein>
<dbReference type="Proteomes" id="UP001175227">
    <property type="component" value="Unassembled WGS sequence"/>
</dbReference>
<evidence type="ECO:0000256" key="1">
    <source>
        <dbReference type="SAM" id="MobiDB-lite"/>
    </source>
</evidence>
<comment type="caution">
    <text evidence="2">The sequence shown here is derived from an EMBL/GenBank/DDBJ whole genome shotgun (WGS) entry which is preliminary data.</text>
</comment>
<gene>
    <name evidence="2" type="ORF">IW261DRAFT_1568282</name>
</gene>
<sequence length="106" mass="11700">MTLFAPYFLWGSQVFCNPAMSFQPEPEFAPFAFTDIESLSPSRPASPERGDAPRRRRRGAKGSRAVAGNQKNDPGKDTLKLRLELNLAVDISIKARVHGDVTLSLL</sequence>
<feature type="region of interest" description="Disordered" evidence="1">
    <location>
        <begin position="38"/>
        <end position="77"/>
    </location>
</feature>
<proteinExistence type="predicted"/>
<evidence type="ECO:0000313" key="2">
    <source>
        <dbReference type="EMBL" id="KAK0474785.1"/>
    </source>
</evidence>
<keyword evidence="3" id="KW-1185">Reference proteome</keyword>
<evidence type="ECO:0000313" key="3">
    <source>
        <dbReference type="Proteomes" id="UP001175227"/>
    </source>
</evidence>
<name>A0AA39P010_9AGAR</name>
<organism evidence="2 3">
    <name type="scientific">Armillaria novae-zelandiae</name>
    <dbReference type="NCBI Taxonomy" id="153914"/>
    <lineage>
        <taxon>Eukaryota</taxon>
        <taxon>Fungi</taxon>
        <taxon>Dikarya</taxon>
        <taxon>Basidiomycota</taxon>
        <taxon>Agaricomycotina</taxon>
        <taxon>Agaricomycetes</taxon>
        <taxon>Agaricomycetidae</taxon>
        <taxon>Agaricales</taxon>
        <taxon>Marasmiineae</taxon>
        <taxon>Physalacriaceae</taxon>
        <taxon>Armillaria</taxon>
    </lineage>
</organism>
<accession>A0AA39P010</accession>
<dbReference type="AlphaFoldDB" id="A0AA39P010"/>
<dbReference type="EMBL" id="JAUEPR010000025">
    <property type="protein sequence ID" value="KAK0474785.1"/>
    <property type="molecule type" value="Genomic_DNA"/>
</dbReference>
<reference evidence="2" key="1">
    <citation type="submission" date="2023-06" db="EMBL/GenBank/DDBJ databases">
        <authorList>
            <consortium name="Lawrence Berkeley National Laboratory"/>
            <person name="Ahrendt S."/>
            <person name="Sahu N."/>
            <person name="Indic B."/>
            <person name="Wong-Bajracharya J."/>
            <person name="Merenyi Z."/>
            <person name="Ke H.-M."/>
            <person name="Monk M."/>
            <person name="Kocsube S."/>
            <person name="Drula E."/>
            <person name="Lipzen A."/>
            <person name="Balint B."/>
            <person name="Henrissat B."/>
            <person name="Andreopoulos B."/>
            <person name="Martin F.M."/>
            <person name="Harder C.B."/>
            <person name="Rigling D."/>
            <person name="Ford K.L."/>
            <person name="Foster G.D."/>
            <person name="Pangilinan J."/>
            <person name="Papanicolaou A."/>
            <person name="Barry K."/>
            <person name="LaButti K."/>
            <person name="Viragh M."/>
            <person name="Koriabine M."/>
            <person name="Yan M."/>
            <person name="Riley R."/>
            <person name="Champramary S."/>
            <person name="Plett K.L."/>
            <person name="Tsai I.J."/>
            <person name="Slot J."/>
            <person name="Sipos G."/>
            <person name="Plett J."/>
            <person name="Nagy L.G."/>
            <person name="Grigoriev I.V."/>
        </authorList>
    </citation>
    <scope>NUCLEOTIDE SEQUENCE</scope>
    <source>
        <strain evidence="2">ICMP 16352</strain>
    </source>
</reference>